<proteinExistence type="predicted"/>
<organism evidence="2 3">
    <name type="scientific">Euzebyella marina</name>
    <dbReference type="NCBI Taxonomy" id="1761453"/>
    <lineage>
        <taxon>Bacteria</taxon>
        <taxon>Pseudomonadati</taxon>
        <taxon>Bacteroidota</taxon>
        <taxon>Flavobacteriia</taxon>
        <taxon>Flavobacteriales</taxon>
        <taxon>Flavobacteriaceae</taxon>
        <taxon>Euzebyella</taxon>
    </lineage>
</organism>
<dbReference type="CDD" id="cd00761">
    <property type="entry name" value="Glyco_tranf_GTA_type"/>
    <property type="match status" value="1"/>
</dbReference>
<dbReference type="OrthoDB" id="597270at2"/>
<dbReference type="RefSeq" id="WP_121849266.1">
    <property type="nucleotide sequence ID" value="NZ_CP032050.1"/>
</dbReference>
<dbReference type="Gene3D" id="3.90.550.10">
    <property type="entry name" value="Spore Coat Polysaccharide Biosynthesis Protein SpsA, Chain A"/>
    <property type="match status" value="1"/>
</dbReference>
<dbReference type="InterPro" id="IPR001173">
    <property type="entry name" value="Glyco_trans_2-like"/>
</dbReference>
<feature type="domain" description="Glycosyltransferase 2-like" evidence="1">
    <location>
        <begin position="7"/>
        <end position="171"/>
    </location>
</feature>
<reference evidence="2 3" key="1">
    <citation type="submission" date="2018-08" db="EMBL/GenBank/DDBJ databases">
        <title>The reduced genetic potential of extracellular carbohydrate catabolism in Euzebyella marina RN62, a Flavobacteriia bacterium isolated from the hadal water.</title>
        <authorList>
            <person name="Xue C."/>
        </authorList>
    </citation>
    <scope>NUCLEOTIDE SEQUENCE [LARGE SCALE GENOMIC DNA]</scope>
    <source>
        <strain evidence="2 3">RN62</strain>
    </source>
</reference>
<dbReference type="SUPFAM" id="SSF53448">
    <property type="entry name" value="Nucleotide-diphospho-sugar transferases"/>
    <property type="match status" value="1"/>
</dbReference>
<keyword evidence="3" id="KW-1185">Reference proteome</keyword>
<dbReference type="Pfam" id="PF00535">
    <property type="entry name" value="Glycos_transf_2"/>
    <property type="match status" value="1"/>
</dbReference>
<dbReference type="Proteomes" id="UP000276309">
    <property type="component" value="Chromosome"/>
</dbReference>
<name>A0A3G2L7W6_9FLAO</name>
<sequence>MQQPLVSILIPFKNTAPFLKECIESIIQQTYTNWQVLAVNDHSEDRSLQLVSDMAKKDDRILVFENRGKGIISALQTAYQQSSGDLITRMDSDDVMVKTKLEVLVTSLLKNGKGHIAVGQVKYFSHRGISNGYERYEQWLNHLTSKGSNYTEIYKECVIPSPCWMTYRDDLNACQAFEPDRYPEDYDLTFRFYQNGLSCIPCDTVLHHWRDYDTRTSRTSEHYAQNYFLNIKLFYFLKIDRKPNRVLTVWGAGKKGKEIARGLKKRGIDFFWLCDNPKKIGKKIYGIKMHHFSILKDLRLPQSIITVANEESQSVIRDYLTRLGHLPMKDFFFFC</sequence>
<gene>
    <name evidence="2" type="ORF">D1013_13130</name>
</gene>
<keyword evidence="2" id="KW-0808">Transferase</keyword>
<evidence type="ECO:0000259" key="1">
    <source>
        <dbReference type="Pfam" id="PF00535"/>
    </source>
</evidence>
<dbReference type="GO" id="GO:0008417">
    <property type="term" value="F:fucosyltransferase activity"/>
    <property type="evidence" value="ECO:0007669"/>
    <property type="project" value="TreeGrafter"/>
</dbReference>
<dbReference type="EMBL" id="CP032050">
    <property type="protein sequence ID" value="AYN68251.1"/>
    <property type="molecule type" value="Genomic_DNA"/>
</dbReference>
<accession>A0A3G2L7W6</accession>
<evidence type="ECO:0000313" key="2">
    <source>
        <dbReference type="EMBL" id="AYN68251.1"/>
    </source>
</evidence>
<dbReference type="InterPro" id="IPR029044">
    <property type="entry name" value="Nucleotide-diphossugar_trans"/>
</dbReference>
<dbReference type="PANTHER" id="PTHR22916">
    <property type="entry name" value="GLYCOSYLTRANSFERASE"/>
    <property type="match status" value="1"/>
</dbReference>
<dbReference type="AlphaFoldDB" id="A0A3G2L7W6"/>
<dbReference type="PANTHER" id="PTHR22916:SF69">
    <property type="entry name" value="BIFUNCTIONAL GLYCOSYLTRANSFERASE PGTA"/>
    <property type="match status" value="1"/>
</dbReference>
<evidence type="ECO:0000313" key="3">
    <source>
        <dbReference type="Proteomes" id="UP000276309"/>
    </source>
</evidence>
<protein>
    <submittedName>
        <fullName evidence="2">Glycosyltransferase</fullName>
    </submittedName>
</protein>
<dbReference type="KEGG" id="emar:D1013_13130"/>